<evidence type="ECO:0000313" key="5">
    <source>
        <dbReference type="EMBL" id="QNO18066.1"/>
    </source>
</evidence>
<reference evidence="5 6" key="1">
    <citation type="submission" date="2020-08" db="EMBL/GenBank/DDBJ databases">
        <authorList>
            <person name="Ren C."/>
            <person name="Gu Y."/>
            <person name="Xu Y."/>
        </authorList>
    </citation>
    <scope>NUCLEOTIDE SEQUENCE [LARGE SCALE GENOMIC DNA]</scope>
    <source>
        <strain evidence="5 6">LBM18003</strain>
    </source>
</reference>
<dbReference type="NCBIfam" id="TIGR01066">
    <property type="entry name" value="rplM_bact"/>
    <property type="match status" value="1"/>
</dbReference>
<accession>A0A7G9WHA4</accession>
<dbReference type="EMBL" id="CP060696">
    <property type="protein sequence ID" value="QNO18066.1"/>
    <property type="molecule type" value="Genomic_DNA"/>
</dbReference>
<dbReference type="InterPro" id="IPR036899">
    <property type="entry name" value="Ribosomal_uL13_sf"/>
</dbReference>
<dbReference type="Pfam" id="PF00572">
    <property type="entry name" value="Ribosomal_L13"/>
    <property type="match status" value="1"/>
</dbReference>
<proteinExistence type="inferred from homology"/>
<dbReference type="GO" id="GO:0017148">
    <property type="term" value="P:negative regulation of translation"/>
    <property type="evidence" value="ECO:0007669"/>
    <property type="project" value="TreeGrafter"/>
</dbReference>
<dbReference type="CDD" id="cd00392">
    <property type="entry name" value="Ribosomal_L13"/>
    <property type="match status" value="1"/>
</dbReference>
<dbReference type="PIRSF" id="PIRSF002181">
    <property type="entry name" value="Ribosomal_L13"/>
    <property type="match status" value="1"/>
</dbReference>
<protein>
    <recommendedName>
        <fullName evidence="4">Large ribosomal subunit protein uL13</fullName>
    </recommendedName>
</protein>
<dbReference type="KEGG" id="caml:H6X83_14320"/>
<dbReference type="Proteomes" id="UP000516046">
    <property type="component" value="Chromosome"/>
</dbReference>
<dbReference type="InterPro" id="IPR005823">
    <property type="entry name" value="Ribosomal_uL13_bac-type"/>
</dbReference>
<keyword evidence="6" id="KW-1185">Reference proteome</keyword>
<dbReference type="GO" id="GO:0003735">
    <property type="term" value="F:structural constituent of ribosome"/>
    <property type="evidence" value="ECO:0007669"/>
    <property type="project" value="InterPro"/>
</dbReference>
<dbReference type="RefSeq" id="WP_212507131.1">
    <property type="nucleotide sequence ID" value="NZ_CP060696.1"/>
</dbReference>
<dbReference type="PANTHER" id="PTHR11545">
    <property type="entry name" value="RIBOSOMAL PROTEIN L13"/>
    <property type="match status" value="1"/>
</dbReference>
<name>A0A7G9WHA4_9FIRM</name>
<comment type="similarity">
    <text evidence="1 4">Belongs to the universal ribosomal protein uL13 family.</text>
</comment>
<dbReference type="SUPFAM" id="SSF52161">
    <property type="entry name" value="Ribosomal protein L13"/>
    <property type="match status" value="1"/>
</dbReference>
<comment type="function">
    <text evidence="4">This protein is one of the early assembly proteins of the 50S ribosomal subunit, although it is not seen to bind rRNA by itself. It is important during the early stages of 50S assembly.</text>
</comment>
<dbReference type="PANTHER" id="PTHR11545:SF2">
    <property type="entry name" value="LARGE RIBOSOMAL SUBUNIT PROTEIN UL13M"/>
    <property type="match status" value="1"/>
</dbReference>
<evidence type="ECO:0000256" key="1">
    <source>
        <dbReference type="ARBA" id="ARBA00006227"/>
    </source>
</evidence>
<keyword evidence="3 4" id="KW-0687">Ribonucleoprotein</keyword>
<evidence type="ECO:0000256" key="2">
    <source>
        <dbReference type="ARBA" id="ARBA00022980"/>
    </source>
</evidence>
<comment type="subunit">
    <text evidence="4">Part of the 50S ribosomal subunit.</text>
</comment>
<evidence type="ECO:0000256" key="3">
    <source>
        <dbReference type="ARBA" id="ARBA00023274"/>
    </source>
</evidence>
<dbReference type="InterPro" id="IPR005822">
    <property type="entry name" value="Ribosomal_uL13"/>
</dbReference>
<evidence type="ECO:0000256" key="4">
    <source>
        <dbReference type="HAMAP-Rule" id="MF_01366"/>
    </source>
</evidence>
<sequence length="142" mass="15970">MSTYMAKAQEVTRKWYVIDAEGKPLGRVAAQAAVLLRGKEKTTYTPHVDCGDNVIIINCAKTVLTGKKLEKKHWYHHTGYIGHLKDVRYDTLMREDPCAAMKKAIKGMLPDNTLGRNALTRLRTVEGAEHNHAAQQPTAWEL</sequence>
<keyword evidence="2 4" id="KW-0689">Ribosomal protein</keyword>
<dbReference type="HAMAP" id="MF_01366">
    <property type="entry name" value="Ribosomal_uL13"/>
    <property type="match status" value="1"/>
</dbReference>
<dbReference type="GO" id="GO:0003729">
    <property type="term" value="F:mRNA binding"/>
    <property type="evidence" value="ECO:0007669"/>
    <property type="project" value="TreeGrafter"/>
</dbReference>
<dbReference type="AlphaFoldDB" id="A0A7G9WHA4"/>
<gene>
    <name evidence="4 5" type="primary">rplM</name>
    <name evidence="5" type="ORF">H6X83_14320</name>
</gene>
<dbReference type="GO" id="GO:0006412">
    <property type="term" value="P:translation"/>
    <property type="evidence" value="ECO:0007669"/>
    <property type="project" value="UniProtKB-UniRule"/>
</dbReference>
<organism evidence="5 6">
    <name type="scientific">Caproicibacterium amylolyticum</name>
    <dbReference type="NCBI Taxonomy" id="2766537"/>
    <lineage>
        <taxon>Bacteria</taxon>
        <taxon>Bacillati</taxon>
        <taxon>Bacillota</taxon>
        <taxon>Clostridia</taxon>
        <taxon>Eubacteriales</taxon>
        <taxon>Oscillospiraceae</taxon>
        <taxon>Caproicibacterium</taxon>
    </lineage>
</organism>
<dbReference type="Gene3D" id="3.90.1180.10">
    <property type="entry name" value="Ribosomal protein L13"/>
    <property type="match status" value="1"/>
</dbReference>
<evidence type="ECO:0000313" key="6">
    <source>
        <dbReference type="Proteomes" id="UP000516046"/>
    </source>
</evidence>
<dbReference type="GO" id="GO:0022625">
    <property type="term" value="C:cytosolic large ribosomal subunit"/>
    <property type="evidence" value="ECO:0007669"/>
    <property type="project" value="TreeGrafter"/>
</dbReference>